<sequence length="147" mass="16874">MATRQSRERRNEVLVRRFVEEIVTEQHYDRIPEFFADDYVRHDPQVPGEARGPERFEEALRTFHRGFPDETIVIDDLFGRGDRVCLRYTARATHTGEFAGLEPTGRPVELTAIAVHRVEDGRVAETWVEYDSLGLFRQLGAGPSTGE</sequence>
<proteinExistence type="predicted"/>
<dbReference type="PANTHER" id="PTHR38436:SF1">
    <property type="entry name" value="ESTER CYCLASE"/>
    <property type="match status" value="1"/>
</dbReference>
<dbReference type="AlphaFoldDB" id="A0ABD5UBD2"/>
<dbReference type="InterPro" id="IPR009959">
    <property type="entry name" value="Cyclase_SnoaL-like"/>
</dbReference>
<evidence type="ECO:0000313" key="2">
    <source>
        <dbReference type="Proteomes" id="UP001596406"/>
    </source>
</evidence>
<accession>A0ABD5UBD2</accession>
<dbReference type="InterPro" id="IPR032710">
    <property type="entry name" value="NTF2-like_dom_sf"/>
</dbReference>
<protein>
    <submittedName>
        <fullName evidence="1">Ester cyclase</fullName>
    </submittedName>
</protein>
<name>A0ABD5UBD2_9EURY</name>
<dbReference type="Pfam" id="PF07366">
    <property type="entry name" value="SnoaL"/>
    <property type="match status" value="1"/>
</dbReference>
<dbReference type="SUPFAM" id="SSF54427">
    <property type="entry name" value="NTF2-like"/>
    <property type="match status" value="1"/>
</dbReference>
<evidence type="ECO:0000313" key="1">
    <source>
        <dbReference type="EMBL" id="MFC6836651.1"/>
    </source>
</evidence>
<dbReference type="PANTHER" id="PTHR38436">
    <property type="entry name" value="POLYKETIDE CYCLASE SNOAL-LIKE DOMAIN"/>
    <property type="match status" value="1"/>
</dbReference>
<dbReference type="RefSeq" id="WP_304448332.1">
    <property type="nucleotide sequence ID" value="NZ_JARRAH010000001.1"/>
</dbReference>
<dbReference type="EMBL" id="JBHSXM010000001">
    <property type="protein sequence ID" value="MFC6836651.1"/>
    <property type="molecule type" value="Genomic_DNA"/>
</dbReference>
<dbReference type="Gene3D" id="3.10.450.50">
    <property type="match status" value="1"/>
</dbReference>
<keyword evidence="2" id="KW-1185">Reference proteome</keyword>
<comment type="caution">
    <text evidence="1">The sequence shown here is derived from an EMBL/GenBank/DDBJ whole genome shotgun (WGS) entry which is preliminary data.</text>
</comment>
<reference evidence="1 2" key="1">
    <citation type="journal article" date="2019" name="Int. J. Syst. Evol. Microbiol.">
        <title>The Global Catalogue of Microorganisms (GCM) 10K type strain sequencing project: providing services to taxonomists for standard genome sequencing and annotation.</title>
        <authorList>
            <consortium name="The Broad Institute Genomics Platform"/>
            <consortium name="The Broad Institute Genome Sequencing Center for Infectious Disease"/>
            <person name="Wu L."/>
            <person name="Ma J."/>
        </authorList>
    </citation>
    <scope>NUCLEOTIDE SEQUENCE [LARGE SCALE GENOMIC DNA]</scope>
    <source>
        <strain evidence="1 2">PSRA2</strain>
    </source>
</reference>
<gene>
    <name evidence="1" type="ORF">ACFQHK_09005</name>
</gene>
<dbReference type="Proteomes" id="UP001596406">
    <property type="component" value="Unassembled WGS sequence"/>
</dbReference>
<organism evidence="1 2">
    <name type="scientific">Halomarina ordinaria</name>
    <dbReference type="NCBI Taxonomy" id="3033939"/>
    <lineage>
        <taxon>Archaea</taxon>
        <taxon>Methanobacteriati</taxon>
        <taxon>Methanobacteriota</taxon>
        <taxon>Stenosarchaea group</taxon>
        <taxon>Halobacteria</taxon>
        <taxon>Halobacteriales</taxon>
        <taxon>Natronomonadaceae</taxon>
        <taxon>Halomarina</taxon>
    </lineage>
</organism>